<reference evidence="2 3" key="1">
    <citation type="submission" date="2017-11" db="EMBL/GenBank/DDBJ databases">
        <title>De novo assembly and phasing of dikaryotic genomes from two isolates of Puccinia coronata f. sp. avenae, the causal agent of oat crown rust.</title>
        <authorList>
            <person name="Miller M.E."/>
            <person name="Zhang Y."/>
            <person name="Omidvar V."/>
            <person name="Sperschneider J."/>
            <person name="Schwessinger B."/>
            <person name="Raley C."/>
            <person name="Palmer J.M."/>
            <person name="Garnica D."/>
            <person name="Upadhyaya N."/>
            <person name="Rathjen J."/>
            <person name="Taylor J.M."/>
            <person name="Park R.F."/>
            <person name="Dodds P.N."/>
            <person name="Hirsch C.D."/>
            <person name="Kianian S.F."/>
            <person name="Figueroa M."/>
        </authorList>
    </citation>
    <scope>NUCLEOTIDE SEQUENCE [LARGE SCALE GENOMIC DNA]</scope>
    <source>
        <strain evidence="2">12SD80</strain>
    </source>
</reference>
<evidence type="ECO:0000313" key="2">
    <source>
        <dbReference type="EMBL" id="PLW24544.1"/>
    </source>
</evidence>
<dbReference type="Proteomes" id="UP000235392">
    <property type="component" value="Unassembled WGS sequence"/>
</dbReference>
<feature type="region of interest" description="Disordered" evidence="1">
    <location>
        <begin position="181"/>
        <end position="219"/>
    </location>
</feature>
<gene>
    <name evidence="2" type="ORF">PCASD_09171</name>
</gene>
<dbReference type="EMBL" id="PGCI01000607">
    <property type="protein sequence ID" value="PLW24544.1"/>
    <property type="molecule type" value="Genomic_DNA"/>
</dbReference>
<sequence>MYSMLKGQVFRELKELDTKYTLIHDVWTTKGNRFAFIGAAVAYINSNWEYTSPSKHKLQTKMLAQTTNSGSNNNTMASHMYQLFARSQGDPMEYGTWDLASMHIKCFCYKIALIVNAGLASLSLKTLPPGKAKESVLGFFPILGKVVEEDEEEGPPVVLAKASADVKPILDPNAVVASDLDEDSASDYGNANDELSDTAAPAPADEDPDDATPVANLSSKHAKTSRLLDLTQKLDTVIKQITQPAAQRASFDRMAKSMKIKVAPLIAGYGIQ</sequence>
<evidence type="ECO:0000313" key="3">
    <source>
        <dbReference type="Proteomes" id="UP000235392"/>
    </source>
</evidence>
<proteinExistence type="predicted"/>
<dbReference type="PANTHER" id="PTHR47501:SF5">
    <property type="entry name" value="HAT C-TERMINAL DIMERISATION DOMAIN-CONTAINING PROTEIN"/>
    <property type="match status" value="1"/>
</dbReference>
<evidence type="ECO:0008006" key="4">
    <source>
        <dbReference type="Google" id="ProtNLM"/>
    </source>
</evidence>
<comment type="caution">
    <text evidence="2">The sequence shown here is derived from an EMBL/GenBank/DDBJ whole genome shotgun (WGS) entry which is preliminary data.</text>
</comment>
<evidence type="ECO:0000256" key="1">
    <source>
        <dbReference type="SAM" id="MobiDB-lite"/>
    </source>
</evidence>
<organism evidence="2 3">
    <name type="scientific">Puccinia coronata f. sp. avenae</name>
    <dbReference type="NCBI Taxonomy" id="200324"/>
    <lineage>
        <taxon>Eukaryota</taxon>
        <taxon>Fungi</taxon>
        <taxon>Dikarya</taxon>
        <taxon>Basidiomycota</taxon>
        <taxon>Pucciniomycotina</taxon>
        <taxon>Pucciniomycetes</taxon>
        <taxon>Pucciniales</taxon>
        <taxon>Pucciniaceae</taxon>
        <taxon>Puccinia</taxon>
    </lineage>
</organism>
<dbReference type="PANTHER" id="PTHR47501">
    <property type="entry name" value="TRANSPOSASE-RELATED"/>
    <property type="match status" value="1"/>
</dbReference>
<dbReference type="AlphaFoldDB" id="A0A2N5TGB9"/>
<name>A0A2N5TGB9_9BASI</name>
<accession>A0A2N5TGB9</accession>
<protein>
    <recommendedName>
        <fullName evidence="4">hAT-like transposase RNase-H fold domain-containing protein</fullName>
    </recommendedName>
</protein>